<evidence type="ECO:0000313" key="1">
    <source>
        <dbReference type="EMBL" id="MPC25615.1"/>
    </source>
</evidence>
<organism evidence="1 2">
    <name type="scientific">Portunus trituberculatus</name>
    <name type="common">Swimming crab</name>
    <name type="synonym">Neptunus trituberculatus</name>
    <dbReference type="NCBI Taxonomy" id="210409"/>
    <lineage>
        <taxon>Eukaryota</taxon>
        <taxon>Metazoa</taxon>
        <taxon>Ecdysozoa</taxon>
        <taxon>Arthropoda</taxon>
        <taxon>Crustacea</taxon>
        <taxon>Multicrustacea</taxon>
        <taxon>Malacostraca</taxon>
        <taxon>Eumalacostraca</taxon>
        <taxon>Eucarida</taxon>
        <taxon>Decapoda</taxon>
        <taxon>Pleocyemata</taxon>
        <taxon>Brachyura</taxon>
        <taxon>Eubrachyura</taxon>
        <taxon>Portunoidea</taxon>
        <taxon>Portunidae</taxon>
        <taxon>Portuninae</taxon>
        <taxon>Portunus</taxon>
    </lineage>
</organism>
<sequence length="66" mass="7006">MVVAVVVESSDGVSGGWNSGREACDGGRGVEEAKLVLNNDNSDMATPCTYMKDDADARNRTREGIK</sequence>
<keyword evidence="2" id="KW-1185">Reference proteome</keyword>
<proteinExistence type="predicted"/>
<protein>
    <submittedName>
        <fullName evidence="1">Uncharacterized protein</fullName>
    </submittedName>
</protein>
<gene>
    <name evidence="1" type="ORF">E2C01_018735</name>
</gene>
<reference evidence="1 2" key="1">
    <citation type="submission" date="2019-05" db="EMBL/GenBank/DDBJ databases">
        <title>Another draft genome of Portunus trituberculatus and its Hox gene families provides insights of decapod evolution.</title>
        <authorList>
            <person name="Jeong J.-H."/>
            <person name="Song I."/>
            <person name="Kim S."/>
            <person name="Choi T."/>
            <person name="Kim D."/>
            <person name="Ryu S."/>
            <person name="Kim W."/>
        </authorList>
    </citation>
    <scope>NUCLEOTIDE SEQUENCE [LARGE SCALE GENOMIC DNA]</scope>
    <source>
        <tissue evidence="1">Muscle</tissue>
    </source>
</reference>
<name>A0A5B7DWG8_PORTR</name>
<dbReference type="EMBL" id="VSRR010001485">
    <property type="protein sequence ID" value="MPC25615.1"/>
    <property type="molecule type" value="Genomic_DNA"/>
</dbReference>
<accession>A0A5B7DWG8</accession>
<dbReference type="AlphaFoldDB" id="A0A5B7DWG8"/>
<comment type="caution">
    <text evidence="1">The sequence shown here is derived from an EMBL/GenBank/DDBJ whole genome shotgun (WGS) entry which is preliminary data.</text>
</comment>
<dbReference type="Proteomes" id="UP000324222">
    <property type="component" value="Unassembled WGS sequence"/>
</dbReference>
<evidence type="ECO:0000313" key="2">
    <source>
        <dbReference type="Proteomes" id="UP000324222"/>
    </source>
</evidence>